<dbReference type="Pfam" id="PF11655">
    <property type="entry name" value="DUF2589"/>
    <property type="match status" value="1"/>
</dbReference>
<accession>A0ABD5R572</accession>
<dbReference type="AlphaFoldDB" id="A0ABD5R572"/>
<evidence type="ECO:0000313" key="1">
    <source>
        <dbReference type="EMBL" id="MFC5280145.1"/>
    </source>
</evidence>
<dbReference type="RefSeq" id="WP_256413191.1">
    <property type="nucleotide sequence ID" value="NZ_JANHDM010000018.1"/>
</dbReference>
<proteinExistence type="predicted"/>
<dbReference type="Proteomes" id="UP001596118">
    <property type="component" value="Unassembled WGS sequence"/>
</dbReference>
<sequence>MPSPNFPAELASIPYEEVIGTPLRAAVEANASASMTAAEFIKTVGFTEPIVGEAEPVTVDFAYKRREIDPDTGGETVESHTMTVPLLLLIHVPYFEVETVTIDFNVKLNSVEAFSRSTEFEFGVDNETEGGFDLGFIDGKTKTSVNMSYQSSTRRGREIERTYDQRVHVEAGSIDPPEGVSKLFSALETTITDVTDDDGEVE</sequence>
<protein>
    <submittedName>
        <fullName evidence="1">DUF2589 domain-containing protein</fullName>
    </submittedName>
</protein>
<comment type="caution">
    <text evidence="1">The sequence shown here is derived from an EMBL/GenBank/DDBJ whole genome shotgun (WGS) entry which is preliminary data.</text>
</comment>
<keyword evidence="2" id="KW-1185">Reference proteome</keyword>
<name>A0ABD5R572_9EURY</name>
<dbReference type="InterPro" id="IPR024510">
    <property type="entry name" value="DUF2589"/>
</dbReference>
<evidence type="ECO:0000313" key="2">
    <source>
        <dbReference type="Proteomes" id="UP001596118"/>
    </source>
</evidence>
<reference evidence="1 2" key="1">
    <citation type="journal article" date="2019" name="Int. J. Syst. Evol. Microbiol.">
        <title>The Global Catalogue of Microorganisms (GCM) 10K type strain sequencing project: providing services to taxonomists for standard genome sequencing and annotation.</title>
        <authorList>
            <consortium name="The Broad Institute Genomics Platform"/>
            <consortium name="The Broad Institute Genome Sequencing Center for Infectious Disease"/>
            <person name="Wu L."/>
            <person name="Ma J."/>
        </authorList>
    </citation>
    <scope>NUCLEOTIDE SEQUENCE [LARGE SCALE GENOMIC DNA]</scope>
    <source>
        <strain evidence="1 2">CGMCC 1.12124</strain>
    </source>
</reference>
<gene>
    <name evidence="1" type="ORF">ACFPM1_15460</name>
</gene>
<organism evidence="1 2">
    <name type="scientific">Halorubrum rubrum</name>
    <dbReference type="NCBI Taxonomy" id="1126240"/>
    <lineage>
        <taxon>Archaea</taxon>
        <taxon>Methanobacteriati</taxon>
        <taxon>Methanobacteriota</taxon>
        <taxon>Stenosarchaea group</taxon>
        <taxon>Halobacteria</taxon>
        <taxon>Halobacteriales</taxon>
        <taxon>Haloferacaceae</taxon>
        <taxon>Halorubrum</taxon>
    </lineage>
</organism>
<dbReference type="EMBL" id="JBHSKY010000019">
    <property type="protein sequence ID" value="MFC5280145.1"/>
    <property type="molecule type" value="Genomic_DNA"/>
</dbReference>